<evidence type="ECO:0000256" key="1">
    <source>
        <dbReference type="SAM" id="Phobius"/>
    </source>
</evidence>
<dbReference type="Proteomes" id="UP000018144">
    <property type="component" value="Unassembled WGS sequence"/>
</dbReference>
<keyword evidence="3" id="KW-1185">Reference proteome</keyword>
<evidence type="ECO:0000313" key="3">
    <source>
        <dbReference type="Proteomes" id="UP000018144"/>
    </source>
</evidence>
<accession>U4KXJ5</accession>
<gene>
    <name evidence="2" type="ORF">PCON_05807</name>
</gene>
<keyword evidence="1" id="KW-0812">Transmembrane</keyword>
<reference evidence="2 3" key="1">
    <citation type="journal article" date="2013" name="PLoS Genet.">
        <title>The genome and development-dependent transcriptomes of Pyronema confluens: a window into fungal evolution.</title>
        <authorList>
            <person name="Traeger S."/>
            <person name="Altegoer F."/>
            <person name="Freitag M."/>
            <person name="Gabaldon T."/>
            <person name="Kempken F."/>
            <person name="Kumar A."/>
            <person name="Marcet-Houben M."/>
            <person name="Poggeler S."/>
            <person name="Stajich J.E."/>
            <person name="Nowrousian M."/>
        </authorList>
    </citation>
    <scope>NUCLEOTIDE SEQUENCE [LARGE SCALE GENOMIC DNA]</scope>
    <source>
        <strain evidence="3">CBS 100304</strain>
        <tissue evidence="2">Vegetative mycelium</tissue>
    </source>
</reference>
<protein>
    <submittedName>
        <fullName evidence="2">Uncharacterized protein</fullName>
    </submittedName>
</protein>
<evidence type="ECO:0000313" key="2">
    <source>
        <dbReference type="EMBL" id="CCX06220.1"/>
    </source>
</evidence>
<keyword evidence="1" id="KW-0472">Membrane</keyword>
<dbReference type="AlphaFoldDB" id="U4KXJ5"/>
<organism evidence="2 3">
    <name type="scientific">Pyronema omphalodes (strain CBS 100304)</name>
    <name type="common">Pyronema confluens</name>
    <dbReference type="NCBI Taxonomy" id="1076935"/>
    <lineage>
        <taxon>Eukaryota</taxon>
        <taxon>Fungi</taxon>
        <taxon>Dikarya</taxon>
        <taxon>Ascomycota</taxon>
        <taxon>Pezizomycotina</taxon>
        <taxon>Pezizomycetes</taxon>
        <taxon>Pezizales</taxon>
        <taxon>Pyronemataceae</taxon>
        <taxon>Pyronema</taxon>
    </lineage>
</organism>
<proteinExistence type="predicted"/>
<name>U4KXJ5_PYROM</name>
<sequence length="67" mass="7256">MNNTIGISRVTRVIAYGSYVEGEIASWSHPVVVHTLIAITVLVMMGAILVFLGLIEEVLNGWMGVNV</sequence>
<feature type="transmembrane region" description="Helical" evidence="1">
    <location>
        <begin position="31"/>
        <end position="55"/>
    </location>
</feature>
<dbReference type="EMBL" id="HF935283">
    <property type="protein sequence ID" value="CCX06220.1"/>
    <property type="molecule type" value="Genomic_DNA"/>
</dbReference>
<keyword evidence="1" id="KW-1133">Transmembrane helix</keyword>